<comment type="caution">
    <text evidence="1">The sequence shown here is derived from an EMBL/GenBank/DDBJ whole genome shotgun (WGS) entry which is preliminary data.</text>
</comment>
<proteinExistence type="predicted"/>
<protein>
    <submittedName>
        <fullName evidence="1">Uncharacterized protein</fullName>
    </submittedName>
</protein>
<sequence length="100" mass="11084">MRTATSPPVHDGNLDYWNLFDAMVDTMYWAMEKVGGTNVGIVTAESGWPTSENGDFSTPALPQAYNTNMKNHVTNNGTPKRPNGQIDSDIFAMFNQDLKQ</sequence>
<dbReference type="Proteomes" id="UP001234297">
    <property type="component" value="Chromosome 11"/>
</dbReference>
<name>A0ACC2KXC0_PERAE</name>
<reference evidence="1 2" key="1">
    <citation type="journal article" date="2022" name="Hortic Res">
        <title>A haplotype resolved chromosomal level avocado genome allows analysis of novel avocado genes.</title>
        <authorList>
            <person name="Nath O."/>
            <person name="Fletcher S.J."/>
            <person name="Hayward A."/>
            <person name="Shaw L.M."/>
            <person name="Masouleh A.K."/>
            <person name="Furtado A."/>
            <person name="Henry R.J."/>
            <person name="Mitter N."/>
        </authorList>
    </citation>
    <scope>NUCLEOTIDE SEQUENCE [LARGE SCALE GENOMIC DNA]</scope>
    <source>
        <strain evidence="2">cv. Hass</strain>
    </source>
</reference>
<evidence type="ECO:0000313" key="2">
    <source>
        <dbReference type="Proteomes" id="UP001234297"/>
    </source>
</evidence>
<dbReference type="EMBL" id="CM056819">
    <property type="protein sequence ID" value="KAJ8625536.1"/>
    <property type="molecule type" value="Genomic_DNA"/>
</dbReference>
<gene>
    <name evidence="1" type="ORF">MRB53_034066</name>
</gene>
<evidence type="ECO:0000313" key="1">
    <source>
        <dbReference type="EMBL" id="KAJ8625536.1"/>
    </source>
</evidence>
<keyword evidence="2" id="KW-1185">Reference proteome</keyword>
<organism evidence="1 2">
    <name type="scientific">Persea americana</name>
    <name type="common">Avocado</name>
    <dbReference type="NCBI Taxonomy" id="3435"/>
    <lineage>
        <taxon>Eukaryota</taxon>
        <taxon>Viridiplantae</taxon>
        <taxon>Streptophyta</taxon>
        <taxon>Embryophyta</taxon>
        <taxon>Tracheophyta</taxon>
        <taxon>Spermatophyta</taxon>
        <taxon>Magnoliopsida</taxon>
        <taxon>Magnoliidae</taxon>
        <taxon>Laurales</taxon>
        <taxon>Lauraceae</taxon>
        <taxon>Persea</taxon>
    </lineage>
</organism>
<accession>A0ACC2KXC0</accession>